<evidence type="ECO:0000313" key="2">
    <source>
        <dbReference type="EMBL" id="MFB9074461.1"/>
    </source>
</evidence>
<dbReference type="PANTHER" id="PTHR10091:SF0">
    <property type="entry name" value="GALACTOSE MUTAROTASE"/>
    <property type="match status" value="1"/>
</dbReference>
<dbReference type="Pfam" id="PF01263">
    <property type="entry name" value="Aldose_epim"/>
    <property type="match status" value="1"/>
</dbReference>
<dbReference type="Proteomes" id="UP001589575">
    <property type="component" value="Unassembled WGS sequence"/>
</dbReference>
<dbReference type="InterPro" id="IPR011013">
    <property type="entry name" value="Gal_mutarotase_sf_dom"/>
</dbReference>
<dbReference type="InterPro" id="IPR014718">
    <property type="entry name" value="GH-type_carb-bd"/>
</dbReference>
<dbReference type="RefSeq" id="WP_378041061.1">
    <property type="nucleotide sequence ID" value="NZ_JBHLWH010000021.1"/>
</dbReference>
<dbReference type="Gene3D" id="2.70.98.10">
    <property type="match status" value="1"/>
</dbReference>
<name>A0ABV5G680_9MICC</name>
<dbReference type="PANTHER" id="PTHR10091">
    <property type="entry name" value="ALDOSE-1-EPIMERASE"/>
    <property type="match status" value="1"/>
</dbReference>
<reference evidence="2 3" key="1">
    <citation type="submission" date="2024-09" db="EMBL/GenBank/DDBJ databases">
        <authorList>
            <person name="Sun Q."/>
            <person name="Mori K."/>
        </authorList>
    </citation>
    <scope>NUCLEOTIDE SEQUENCE [LARGE SCALE GENOMIC DNA]</scope>
    <source>
        <strain evidence="2 3">CCM 7609</strain>
    </source>
</reference>
<dbReference type="InterPro" id="IPR037480">
    <property type="entry name" value="YihR-like"/>
</dbReference>
<gene>
    <name evidence="2" type="ORF">ACFFX0_26020</name>
</gene>
<proteinExistence type="predicted"/>
<dbReference type="SUPFAM" id="SSF74650">
    <property type="entry name" value="Galactose mutarotase-like"/>
    <property type="match status" value="1"/>
</dbReference>
<sequence length="380" mass="40964">MNESENRPAGLSSGLSSGEPSHQPSGEPSHQPSGEPSDQAVEQQFGGTADQPAGLPFGGTAATGTQYVLRHGGAEAIITSLAGALRRYEVDGTQLVETYGADEIPPSACGIQLSPWPNRVRDGRWALDGATQQLDLTEPSRSNASHGLLRNTAFVPAEQTARRVVLRGEIHPQHGYPFRLTHQVTYTLDDDGALTVHQQLTNHSGRPAPVAFGAHPFLRIGDVPSEQLVLTLRAATRVLSDDRLIPTGTVPVQETAEDFREGRQVGIGLLDAAFTDLEPGDDGRHHHTLSAPDGRSVELWTDPAFDYVHVFFTDRFPGRHRAVAVEPMTAPANALNSGDGLVWIDPGEHLGAAWGISHHRPLIRSSHLSHDRPHAEEAVR</sequence>
<comment type="caution">
    <text evidence="2">The sequence shown here is derived from an EMBL/GenBank/DDBJ whole genome shotgun (WGS) entry which is preliminary data.</text>
</comment>
<keyword evidence="3" id="KW-1185">Reference proteome</keyword>
<evidence type="ECO:0000256" key="1">
    <source>
        <dbReference type="SAM" id="MobiDB-lite"/>
    </source>
</evidence>
<organism evidence="2 3">
    <name type="scientific">Citricoccus parietis</name>
    <dbReference type="NCBI Taxonomy" id="592307"/>
    <lineage>
        <taxon>Bacteria</taxon>
        <taxon>Bacillati</taxon>
        <taxon>Actinomycetota</taxon>
        <taxon>Actinomycetes</taxon>
        <taxon>Micrococcales</taxon>
        <taxon>Micrococcaceae</taxon>
        <taxon>Citricoccus</taxon>
    </lineage>
</organism>
<feature type="compositionally biased region" description="Polar residues" evidence="1">
    <location>
        <begin position="19"/>
        <end position="42"/>
    </location>
</feature>
<dbReference type="CDD" id="cd09022">
    <property type="entry name" value="Aldose_epim_Ec_YihR"/>
    <property type="match status" value="1"/>
</dbReference>
<feature type="region of interest" description="Disordered" evidence="1">
    <location>
        <begin position="1"/>
        <end position="42"/>
    </location>
</feature>
<dbReference type="InterPro" id="IPR008183">
    <property type="entry name" value="Aldose_1/G6P_1-epimerase"/>
</dbReference>
<protein>
    <submittedName>
        <fullName evidence="2">Aldose epimerase</fullName>
    </submittedName>
</protein>
<evidence type="ECO:0000313" key="3">
    <source>
        <dbReference type="Proteomes" id="UP001589575"/>
    </source>
</evidence>
<accession>A0ABV5G680</accession>
<dbReference type="EMBL" id="JBHMFI010000002">
    <property type="protein sequence ID" value="MFB9074461.1"/>
    <property type="molecule type" value="Genomic_DNA"/>
</dbReference>